<dbReference type="Proteomes" id="UP000319732">
    <property type="component" value="Unassembled WGS sequence"/>
</dbReference>
<dbReference type="Gene3D" id="3.40.710.10">
    <property type="entry name" value="DD-peptidase/beta-lactamase superfamily"/>
    <property type="match status" value="1"/>
</dbReference>
<protein>
    <submittedName>
        <fullName evidence="3">Serine hydrolase</fullName>
    </submittedName>
</protein>
<evidence type="ECO:0000259" key="2">
    <source>
        <dbReference type="Pfam" id="PF00144"/>
    </source>
</evidence>
<name>A0A545TLQ0_9GAMM</name>
<evidence type="ECO:0000313" key="3">
    <source>
        <dbReference type="EMBL" id="TQV78167.1"/>
    </source>
</evidence>
<evidence type="ECO:0000313" key="4">
    <source>
        <dbReference type="Proteomes" id="UP000319732"/>
    </source>
</evidence>
<organism evidence="3 4">
    <name type="scientific">Exilibacterium tricleocarpae</name>
    <dbReference type="NCBI Taxonomy" id="2591008"/>
    <lineage>
        <taxon>Bacteria</taxon>
        <taxon>Pseudomonadati</taxon>
        <taxon>Pseudomonadota</taxon>
        <taxon>Gammaproteobacteria</taxon>
        <taxon>Cellvibrionales</taxon>
        <taxon>Cellvibrionaceae</taxon>
        <taxon>Exilibacterium</taxon>
    </lineage>
</organism>
<dbReference type="GO" id="GO:0016787">
    <property type="term" value="F:hydrolase activity"/>
    <property type="evidence" value="ECO:0007669"/>
    <property type="project" value="UniProtKB-KW"/>
</dbReference>
<dbReference type="RefSeq" id="WP_142905068.1">
    <property type="nucleotide sequence ID" value="NZ_ML660094.1"/>
</dbReference>
<dbReference type="AlphaFoldDB" id="A0A545TLQ0"/>
<keyword evidence="4" id="KW-1185">Reference proteome</keyword>
<evidence type="ECO:0000256" key="1">
    <source>
        <dbReference type="SAM" id="SignalP"/>
    </source>
</evidence>
<keyword evidence="1" id="KW-0732">Signal</keyword>
<feature type="domain" description="Beta-lactamase-related" evidence="2">
    <location>
        <begin position="94"/>
        <end position="378"/>
    </location>
</feature>
<dbReference type="InterPro" id="IPR050789">
    <property type="entry name" value="Diverse_Enzym_Activities"/>
</dbReference>
<feature type="signal peptide" evidence="1">
    <location>
        <begin position="1"/>
        <end position="25"/>
    </location>
</feature>
<dbReference type="SUPFAM" id="SSF56601">
    <property type="entry name" value="beta-lactamase/transpeptidase-like"/>
    <property type="match status" value="1"/>
</dbReference>
<dbReference type="Pfam" id="PF00144">
    <property type="entry name" value="Beta-lactamase"/>
    <property type="match status" value="1"/>
</dbReference>
<dbReference type="PANTHER" id="PTHR43283:SF7">
    <property type="entry name" value="BETA-LACTAMASE-RELATED DOMAIN-CONTAINING PROTEIN"/>
    <property type="match status" value="1"/>
</dbReference>
<dbReference type="OrthoDB" id="9814204at2"/>
<dbReference type="PANTHER" id="PTHR43283">
    <property type="entry name" value="BETA-LACTAMASE-RELATED"/>
    <property type="match status" value="1"/>
</dbReference>
<dbReference type="EMBL" id="VHSG01000013">
    <property type="protein sequence ID" value="TQV78167.1"/>
    <property type="molecule type" value="Genomic_DNA"/>
</dbReference>
<sequence>MITSLKIMNLIAVSLLSSISYFAGADDNLAPEINGLDSNSDFPSLDKTISPLEKAFIDAAPADRKDGISVGELGAEKDTVNKLALEIADNQHDPYDSLLIAQNNKLVFESYYSHGRVNLPHYQASATKAYTALAVGRAIQLGYLTMADLDKPVVTFFKELDRKQLVEGANRITLHHLMSMRSGVRIERGKLRALLKNPEQLRGQKLVQTYLTHSKPISSDSQTYLYQASDPSIVMLVLDAVVPGSAGDFIKNELLDKMAIKIYHWTNSVSGVPETASGAMMTSRDMVKWGSLVINKGKWNDQQLIPKEFIDKATSKVAQPVDDDFDFSNFAYGYFFWRTDMKVDDKKYVVKLAWGGGGQYVISIEDLNLVIAITARARGIDDKTLELIEERVLPVFASST</sequence>
<dbReference type="InterPro" id="IPR001466">
    <property type="entry name" value="Beta-lactam-related"/>
</dbReference>
<feature type="chain" id="PRO_5021728733" evidence="1">
    <location>
        <begin position="26"/>
        <end position="400"/>
    </location>
</feature>
<proteinExistence type="predicted"/>
<reference evidence="3 4" key="1">
    <citation type="submission" date="2019-06" db="EMBL/GenBank/DDBJ databases">
        <title>Whole genome sequence for Cellvibrionaceae sp. R142.</title>
        <authorList>
            <person name="Wang G."/>
        </authorList>
    </citation>
    <scope>NUCLEOTIDE SEQUENCE [LARGE SCALE GENOMIC DNA]</scope>
    <source>
        <strain evidence="3 4">R142</strain>
    </source>
</reference>
<keyword evidence="3" id="KW-0378">Hydrolase</keyword>
<dbReference type="InterPro" id="IPR012338">
    <property type="entry name" value="Beta-lactam/transpept-like"/>
</dbReference>
<gene>
    <name evidence="3" type="ORF">FKG94_13930</name>
</gene>
<comment type="caution">
    <text evidence="3">The sequence shown here is derived from an EMBL/GenBank/DDBJ whole genome shotgun (WGS) entry which is preliminary data.</text>
</comment>
<accession>A0A545TLQ0</accession>